<evidence type="ECO:0000256" key="1">
    <source>
        <dbReference type="SAM" id="Phobius"/>
    </source>
</evidence>
<keyword evidence="1" id="KW-1133">Transmembrane helix</keyword>
<keyword evidence="1" id="KW-0472">Membrane</keyword>
<gene>
    <name evidence="2" type="ORF">XD72_1388</name>
    <name evidence="3" type="ORF">XE07_1169</name>
</gene>
<comment type="caution">
    <text evidence="2">The sequence shown here is derived from an EMBL/GenBank/DDBJ whole genome shotgun (WGS) entry which is preliminary data.</text>
</comment>
<dbReference type="Proteomes" id="UP000057043">
    <property type="component" value="Unassembled WGS sequence"/>
</dbReference>
<dbReference type="EMBL" id="LGHB01000015">
    <property type="protein sequence ID" value="KUK96327.1"/>
    <property type="molecule type" value="Genomic_DNA"/>
</dbReference>
<dbReference type="PATRIC" id="fig|301375.6.peg.58"/>
<dbReference type="EMBL" id="LGFT01000030">
    <property type="protein sequence ID" value="KUK44256.1"/>
    <property type="molecule type" value="Genomic_DNA"/>
</dbReference>
<feature type="transmembrane region" description="Helical" evidence="1">
    <location>
        <begin position="101"/>
        <end position="124"/>
    </location>
</feature>
<keyword evidence="1" id="KW-0812">Transmembrane</keyword>
<proteinExistence type="predicted"/>
<name>A0A101FTT0_9EURY</name>
<evidence type="ECO:0000313" key="4">
    <source>
        <dbReference type="Proteomes" id="UP000053961"/>
    </source>
</evidence>
<sequence length="171" mass="19144">MVGLATGILWPILAYSMVGVAFLGPVEMAALCRHCPHYARAGSRLRCMGPNPFPKLFPFSPRPLNGLERSVVILFSIFLLSFPSLVQIYGTWFLFSREAGFALLGMVGINMATAMAVLQFIYILTRHFCSRCVNFSCPLNSVSEEAAKKYLEKNQAISTAWEKSDRMPKRR</sequence>
<dbReference type="Proteomes" id="UP000053961">
    <property type="component" value="Unassembled WGS sequence"/>
</dbReference>
<feature type="transmembrane region" description="Helical" evidence="1">
    <location>
        <begin position="71"/>
        <end position="95"/>
    </location>
</feature>
<evidence type="ECO:0000313" key="5">
    <source>
        <dbReference type="Proteomes" id="UP000057043"/>
    </source>
</evidence>
<organism evidence="2 5">
    <name type="scientific">Methanothrix harundinacea</name>
    <dbReference type="NCBI Taxonomy" id="301375"/>
    <lineage>
        <taxon>Archaea</taxon>
        <taxon>Methanobacteriati</taxon>
        <taxon>Methanobacteriota</taxon>
        <taxon>Stenosarchaea group</taxon>
        <taxon>Methanomicrobia</taxon>
        <taxon>Methanotrichales</taxon>
        <taxon>Methanotrichaceae</taxon>
        <taxon>Methanothrix</taxon>
    </lineage>
</organism>
<protein>
    <submittedName>
        <fullName evidence="2">Uncharacterized protein</fullName>
    </submittedName>
</protein>
<accession>A0A101FTT0</accession>
<feature type="transmembrane region" description="Helical" evidence="1">
    <location>
        <begin position="12"/>
        <end position="32"/>
    </location>
</feature>
<evidence type="ECO:0000313" key="2">
    <source>
        <dbReference type="EMBL" id="KUK44256.1"/>
    </source>
</evidence>
<evidence type="ECO:0000313" key="3">
    <source>
        <dbReference type="EMBL" id="KUK96327.1"/>
    </source>
</evidence>
<reference evidence="3" key="1">
    <citation type="journal article" date="2015" name="MBio">
        <title>Genome-resolved metagenomic analysis reveals roles for candidate phyla and other microbial community members in biogeochemical transformations in oil reservoirs.</title>
        <authorList>
            <person name="Hu P."/>
            <person name="Tom L."/>
            <person name="Singh A."/>
            <person name="Thomas B.C."/>
            <person name="Baker B.J."/>
            <person name="Piceno Y.M."/>
            <person name="Andersen G.L."/>
            <person name="Banfield J.F."/>
        </authorList>
    </citation>
    <scope>NUCLEOTIDE SEQUENCE [LARGE SCALE GENOMIC DNA]</scope>
    <source>
        <strain evidence="3">56_747</strain>
    </source>
</reference>
<reference evidence="4 5" key="2">
    <citation type="journal article" date="2015" name="MBio">
        <title>Genome-Resolved Metagenomic Analysis Reveals Roles for Candidate Phyla and Other Microbial Community Members in Biogeochemical Transformations in Oil Reservoirs.</title>
        <authorList>
            <person name="Hu P."/>
            <person name="Tom L."/>
            <person name="Singh A."/>
            <person name="Thomas B.C."/>
            <person name="Baker B.J."/>
            <person name="Piceno Y.M."/>
            <person name="Andersen G.L."/>
            <person name="Banfield J.F."/>
        </authorList>
    </citation>
    <scope>NUCLEOTIDE SEQUENCE [LARGE SCALE GENOMIC DNA]</scope>
    <source>
        <strain evidence="2">57_489</strain>
    </source>
</reference>
<dbReference type="AlphaFoldDB" id="A0A101FTT0"/>